<evidence type="ECO:0000313" key="2">
    <source>
        <dbReference type="Proteomes" id="UP000178429"/>
    </source>
</evidence>
<sequence>MADAELQPAEEREVVIWVCNHSDLKPWKDFVRDAGIFEAIKEIDLTSLQELCRAFHYSIYHHDFEQVDTLDKLGKVDRDSLIIRSVVNAIRSHLEINTNIN</sequence>
<dbReference type="Proteomes" id="UP000178429">
    <property type="component" value="Unassembled WGS sequence"/>
</dbReference>
<comment type="caution">
    <text evidence="1">The sequence shown here is derived from an EMBL/GenBank/DDBJ whole genome shotgun (WGS) entry which is preliminary data.</text>
</comment>
<protein>
    <submittedName>
        <fullName evidence="1">Uncharacterized protein</fullName>
    </submittedName>
</protein>
<organism evidence="1 2">
    <name type="scientific">Candidatus Woesebacteria bacterium RIFCSPLOWO2_01_FULL_44_14</name>
    <dbReference type="NCBI Taxonomy" id="1802525"/>
    <lineage>
        <taxon>Bacteria</taxon>
        <taxon>Candidatus Woeseibacteriota</taxon>
    </lineage>
</organism>
<reference evidence="1 2" key="1">
    <citation type="journal article" date="2016" name="Nat. Commun.">
        <title>Thousands of microbial genomes shed light on interconnected biogeochemical processes in an aquifer system.</title>
        <authorList>
            <person name="Anantharaman K."/>
            <person name="Brown C.T."/>
            <person name="Hug L.A."/>
            <person name="Sharon I."/>
            <person name="Castelle C.J."/>
            <person name="Probst A.J."/>
            <person name="Thomas B.C."/>
            <person name="Singh A."/>
            <person name="Wilkins M.J."/>
            <person name="Karaoz U."/>
            <person name="Brodie E.L."/>
            <person name="Williams K.H."/>
            <person name="Hubbard S.S."/>
            <person name="Banfield J.F."/>
        </authorList>
    </citation>
    <scope>NUCLEOTIDE SEQUENCE [LARGE SCALE GENOMIC DNA]</scope>
</reference>
<proteinExistence type="predicted"/>
<name>A0A1F8BXI4_9BACT</name>
<evidence type="ECO:0000313" key="1">
    <source>
        <dbReference type="EMBL" id="OGM68821.1"/>
    </source>
</evidence>
<gene>
    <name evidence="1" type="ORF">A2975_00420</name>
</gene>
<accession>A0A1F8BXI4</accession>
<dbReference type="EMBL" id="MGHL01000017">
    <property type="protein sequence ID" value="OGM68821.1"/>
    <property type="molecule type" value="Genomic_DNA"/>
</dbReference>
<dbReference type="STRING" id="1802525.A2975_00420"/>
<dbReference type="AlphaFoldDB" id="A0A1F8BXI4"/>